<evidence type="ECO:0000313" key="3">
    <source>
        <dbReference type="Proteomes" id="UP000007266"/>
    </source>
</evidence>
<proteinExistence type="inferred from homology"/>
<dbReference type="InParanoid" id="D6WJK3"/>
<organism evidence="2 3">
    <name type="scientific">Tribolium castaneum</name>
    <name type="common">Red flour beetle</name>
    <dbReference type="NCBI Taxonomy" id="7070"/>
    <lineage>
        <taxon>Eukaryota</taxon>
        <taxon>Metazoa</taxon>
        <taxon>Ecdysozoa</taxon>
        <taxon>Arthropoda</taxon>
        <taxon>Hexapoda</taxon>
        <taxon>Insecta</taxon>
        <taxon>Pterygota</taxon>
        <taxon>Neoptera</taxon>
        <taxon>Endopterygota</taxon>
        <taxon>Coleoptera</taxon>
        <taxon>Polyphaga</taxon>
        <taxon>Cucujiformia</taxon>
        <taxon>Tenebrionidae</taxon>
        <taxon>Tenebrionidae incertae sedis</taxon>
        <taxon>Tribolium</taxon>
    </lineage>
</organism>
<sequence length="150" mass="17627">MSLKIFFGPYEAHGVIRHKTQKLYGLLTKLSELGYELELIATNRLNNLTIHLRDKQIYRCDLRYLMFNIDYEDDPVCQNIVKSVEETRALFDAEQNLATFDTLKKNYKGDTRDLLAEDVDLMFEIPHTYEEFKIRSTKKASVVRSLDRSL</sequence>
<dbReference type="AlphaFoldDB" id="D6WJK3"/>
<dbReference type="Proteomes" id="UP000007266">
    <property type="component" value="Linkage group 5"/>
</dbReference>
<protein>
    <submittedName>
        <fullName evidence="2">Uncharacterized protein</fullName>
    </submittedName>
</protein>
<dbReference type="PANTHER" id="PTHR28448:SF1">
    <property type="entry name" value="UPF0728 PROTEIN C10ORF53"/>
    <property type="match status" value="1"/>
</dbReference>
<reference evidence="2 3" key="1">
    <citation type="journal article" date="2008" name="Nature">
        <title>The genome of the model beetle and pest Tribolium castaneum.</title>
        <authorList>
            <consortium name="Tribolium Genome Sequencing Consortium"/>
            <person name="Richards S."/>
            <person name="Gibbs R.A."/>
            <person name="Weinstock G.M."/>
            <person name="Brown S.J."/>
            <person name="Denell R."/>
            <person name="Beeman R.W."/>
            <person name="Gibbs R."/>
            <person name="Beeman R.W."/>
            <person name="Brown S.J."/>
            <person name="Bucher G."/>
            <person name="Friedrich M."/>
            <person name="Grimmelikhuijzen C.J."/>
            <person name="Klingler M."/>
            <person name="Lorenzen M."/>
            <person name="Richards S."/>
            <person name="Roth S."/>
            <person name="Schroder R."/>
            <person name="Tautz D."/>
            <person name="Zdobnov E.M."/>
            <person name="Muzny D."/>
            <person name="Gibbs R.A."/>
            <person name="Weinstock G.M."/>
            <person name="Attaway T."/>
            <person name="Bell S."/>
            <person name="Buhay C.J."/>
            <person name="Chandrabose M.N."/>
            <person name="Chavez D."/>
            <person name="Clerk-Blankenburg K.P."/>
            <person name="Cree A."/>
            <person name="Dao M."/>
            <person name="Davis C."/>
            <person name="Chacko J."/>
            <person name="Dinh H."/>
            <person name="Dugan-Rocha S."/>
            <person name="Fowler G."/>
            <person name="Garner T.T."/>
            <person name="Garnes J."/>
            <person name="Gnirke A."/>
            <person name="Hawes A."/>
            <person name="Hernandez J."/>
            <person name="Hines S."/>
            <person name="Holder M."/>
            <person name="Hume J."/>
            <person name="Jhangiani S.N."/>
            <person name="Joshi V."/>
            <person name="Khan Z.M."/>
            <person name="Jackson L."/>
            <person name="Kovar C."/>
            <person name="Kowis A."/>
            <person name="Lee S."/>
            <person name="Lewis L.R."/>
            <person name="Margolis J."/>
            <person name="Morgan M."/>
            <person name="Nazareth L.V."/>
            <person name="Nguyen N."/>
            <person name="Okwuonu G."/>
            <person name="Parker D."/>
            <person name="Richards S."/>
            <person name="Ruiz S.J."/>
            <person name="Santibanez J."/>
            <person name="Savard J."/>
            <person name="Scherer S.E."/>
            <person name="Schneider B."/>
            <person name="Sodergren E."/>
            <person name="Tautz D."/>
            <person name="Vattahil S."/>
            <person name="Villasana D."/>
            <person name="White C.S."/>
            <person name="Wright R."/>
            <person name="Park Y."/>
            <person name="Beeman R.W."/>
            <person name="Lord J."/>
            <person name="Oppert B."/>
            <person name="Lorenzen M."/>
            <person name="Brown S."/>
            <person name="Wang L."/>
            <person name="Savard J."/>
            <person name="Tautz D."/>
            <person name="Richards S."/>
            <person name="Weinstock G."/>
            <person name="Gibbs R.A."/>
            <person name="Liu Y."/>
            <person name="Worley K."/>
            <person name="Weinstock G."/>
            <person name="Elsik C.G."/>
            <person name="Reese J.T."/>
            <person name="Elhaik E."/>
            <person name="Landan G."/>
            <person name="Graur D."/>
            <person name="Arensburger P."/>
            <person name="Atkinson P."/>
            <person name="Beeman R.W."/>
            <person name="Beidler J."/>
            <person name="Brown S.J."/>
            <person name="Demuth J.P."/>
            <person name="Drury D.W."/>
            <person name="Du Y.Z."/>
            <person name="Fujiwara H."/>
            <person name="Lorenzen M."/>
            <person name="Maselli V."/>
            <person name="Osanai M."/>
            <person name="Park Y."/>
            <person name="Robertson H.M."/>
            <person name="Tu Z."/>
            <person name="Wang J.J."/>
            <person name="Wang S."/>
            <person name="Richards S."/>
            <person name="Song H."/>
            <person name="Zhang L."/>
            <person name="Sodergren E."/>
            <person name="Werner D."/>
            <person name="Stanke M."/>
            <person name="Morgenstern B."/>
            <person name="Solovyev V."/>
            <person name="Kosarev P."/>
            <person name="Brown G."/>
            <person name="Chen H.C."/>
            <person name="Ermolaeva O."/>
            <person name="Hlavina W."/>
            <person name="Kapustin Y."/>
            <person name="Kiryutin B."/>
            <person name="Kitts P."/>
            <person name="Maglott D."/>
            <person name="Pruitt K."/>
            <person name="Sapojnikov V."/>
            <person name="Souvorov A."/>
            <person name="Mackey A.J."/>
            <person name="Waterhouse R.M."/>
            <person name="Wyder S."/>
            <person name="Zdobnov E.M."/>
            <person name="Zdobnov E.M."/>
            <person name="Wyder S."/>
            <person name="Kriventseva E.V."/>
            <person name="Kadowaki T."/>
            <person name="Bork P."/>
            <person name="Aranda M."/>
            <person name="Bao R."/>
            <person name="Beermann A."/>
            <person name="Berns N."/>
            <person name="Bolognesi R."/>
            <person name="Bonneton F."/>
            <person name="Bopp D."/>
            <person name="Brown S.J."/>
            <person name="Bucher G."/>
            <person name="Butts T."/>
            <person name="Chaumot A."/>
            <person name="Denell R.E."/>
            <person name="Ferrier D.E."/>
            <person name="Friedrich M."/>
            <person name="Gordon C.M."/>
            <person name="Jindra M."/>
            <person name="Klingler M."/>
            <person name="Lan Q."/>
            <person name="Lattorff H.M."/>
            <person name="Laudet V."/>
            <person name="von Levetsow C."/>
            <person name="Liu Z."/>
            <person name="Lutz R."/>
            <person name="Lynch J.A."/>
            <person name="da Fonseca R.N."/>
            <person name="Posnien N."/>
            <person name="Reuter R."/>
            <person name="Roth S."/>
            <person name="Savard J."/>
            <person name="Schinko J.B."/>
            <person name="Schmitt C."/>
            <person name="Schoppmeier M."/>
            <person name="Schroder R."/>
            <person name="Shippy T.D."/>
            <person name="Simonnet F."/>
            <person name="Marques-Souza H."/>
            <person name="Tautz D."/>
            <person name="Tomoyasu Y."/>
            <person name="Trauner J."/>
            <person name="Van der Zee M."/>
            <person name="Vervoort M."/>
            <person name="Wittkopp N."/>
            <person name="Wimmer E.A."/>
            <person name="Yang X."/>
            <person name="Jones A.K."/>
            <person name="Sattelle D.B."/>
            <person name="Ebert P.R."/>
            <person name="Nelson D."/>
            <person name="Scott J.G."/>
            <person name="Beeman R.W."/>
            <person name="Muthukrishnan S."/>
            <person name="Kramer K.J."/>
            <person name="Arakane Y."/>
            <person name="Beeman R.W."/>
            <person name="Zhu Q."/>
            <person name="Hogenkamp D."/>
            <person name="Dixit R."/>
            <person name="Oppert B."/>
            <person name="Jiang H."/>
            <person name="Zou Z."/>
            <person name="Marshall J."/>
            <person name="Elpidina E."/>
            <person name="Vinokurov K."/>
            <person name="Oppert C."/>
            <person name="Zou Z."/>
            <person name="Evans J."/>
            <person name="Lu Z."/>
            <person name="Zhao P."/>
            <person name="Sumathipala N."/>
            <person name="Altincicek B."/>
            <person name="Vilcinskas A."/>
            <person name="Williams M."/>
            <person name="Hultmark D."/>
            <person name="Hetru C."/>
            <person name="Jiang H."/>
            <person name="Grimmelikhuijzen C.J."/>
            <person name="Hauser F."/>
            <person name="Cazzamali G."/>
            <person name="Williamson M."/>
            <person name="Park Y."/>
            <person name="Li B."/>
            <person name="Tanaka Y."/>
            <person name="Predel R."/>
            <person name="Neupert S."/>
            <person name="Schachtner J."/>
            <person name="Verleyen P."/>
            <person name="Raible F."/>
            <person name="Bork P."/>
            <person name="Friedrich M."/>
            <person name="Walden K.K."/>
            <person name="Robertson H.M."/>
            <person name="Angeli S."/>
            <person name="Foret S."/>
            <person name="Bucher G."/>
            <person name="Schuetz S."/>
            <person name="Maleszka R."/>
            <person name="Wimmer E.A."/>
            <person name="Beeman R.W."/>
            <person name="Lorenzen M."/>
            <person name="Tomoyasu Y."/>
            <person name="Miller S.C."/>
            <person name="Grossmann D."/>
            <person name="Bucher G."/>
        </authorList>
    </citation>
    <scope>NUCLEOTIDE SEQUENCE [LARGE SCALE GENOMIC DNA]</scope>
    <source>
        <strain evidence="2 3">Georgia GA2</strain>
    </source>
</reference>
<gene>
    <name evidence="2" type="primary">AUGUSTUS-3.0.2_13761</name>
    <name evidence="2" type="ORF">TcasGA2_TC013761</name>
</gene>
<dbReference type="OMA" id="STCTECV"/>
<reference evidence="2 3" key="2">
    <citation type="journal article" date="2010" name="Nucleic Acids Res.">
        <title>BeetleBase in 2010: revisions to provide comprehensive genomic information for Tribolium castaneum.</title>
        <authorList>
            <person name="Kim H.S."/>
            <person name="Murphy T."/>
            <person name="Xia J."/>
            <person name="Caragea D."/>
            <person name="Park Y."/>
            <person name="Beeman R.W."/>
            <person name="Lorenzen M.D."/>
            <person name="Butcher S."/>
            <person name="Manak J.R."/>
            <person name="Brown S.J."/>
        </authorList>
    </citation>
    <scope>GENOME REANNOTATION</scope>
    <source>
        <strain evidence="2 3">Georgia GA2</strain>
    </source>
</reference>
<keyword evidence="3" id="KW-1185">Reference proteome</keyword>
<dbReference type="EMBL" id="KQ971342">
    <property type="protein sequence ID" value="EFA03664.1"/>
    <property type="molecule type" value="Genomic_DNA"/>
</dbReference>
<comment type="similarity">
    <text evidence="1">Belongs to the UPF0728 family.</text>
</comment>
<dbReference type="Pfam" id="PF15092">
    <property type="entry name" value="UPF0728"/>
    <property type="match status" value="1"/>
</dbReference>
<dbReference type="PANTHER" id="PTHR28448">
    <property type="entry name" value="UPF0728 PROTEIN C10ORF53"/>
    <property type="match status" value="1"/>
</dbReference>
<evidence type="ECO:0000256" key="1">
    <source>
        <dbReference type="ARBA" id="ARBA00009973"/>
    </source>
</evidence>
<dbReference type="eggNOG" id="ENOG502TC4C">
    <property type="taxonomic scope" value="Eukaryota"/>
</dbReference>
<name>D6WJK3_TRICA</name>
<accession>D6WJK3</accession>
<dbReference type="KEGG" id="tca:103312940"/>
<dbReference type="HOGENOM" id="CLU_1742893_0_0_1"/>
<evidence type="ECO:0000313" key="2">
    <source>
        <dbReference type="EMBL" id="EFA03664.1"/>
    </source>
</evidence>
<dbReference type="InterPro" id="IPR027885">
    <property type="entry name" value="UPF0728"/>
</dbReference>
<dbReference type="OrthoDB" id="10003460at2759"/>